<dbReference type="InterPro" id="IPR003673">
    <property type="entry name" value="CoA-Trfase_fam_III"/>
</dbReference>
<dbReference type="InterPro" id="IPR050483">
    <property type="entry name" value="CoA-transferase_III_domain"/>
</dbReference>
<accession>N1MNQ1</accession>
<keyword evidence="1 3" id="KW-0808">Transferase</keyword>
<dbReference type="Gene3D" id="3.40.50.10540">
    <property type="entry name" value="Crotonobetainyl-coa:carnitine coa-transferase, domain 1"/>
    <property type="match status" value="1"/>
</dbReference>
<evidence type="ECO:0000256" key="1">
    <source>
        <dbReference type="ARBA" id="ARBA00022679"/>
    </source>
</evidence>
<dbReference type="PANTHER" id="PTHR48207:SF4">
    <property type="entry name" value="BLL6097 PROTEIN"/>
    <property type="match status" value="1"/>
</dbReference>
<evidence type="ECO:0000313" key="4">
    <source>
        <dbReference type="Proteomes" id="UP000013201"/>
    </source>
</evidence>
<dbReference type="Pfam" id="PF02515">
    <property type="entry name" value="CoA_transf_3"/>
    <property type="match status" value="1"/>
</dbReference>
<evidence type="ECO:0000256" key="2">
    <source>
        <dbReference type="SAM" id="MobiDB-lite"/>
    </source>
</evidence>
<keyword evidence="4" id="KW-1185">Reference proteome</keyword>
<evidence type="ECO:0000313" key="3">
    <source>
        <dbReference type="EMBL" id="CCW18581.1"/>
    </source>
</evidence>
<dbReference type="InterPro" id="IPR023606">
    <property type="entry name" value="CoA-Trfase_III_dom_1_sf"/>
</dbReference>
<gene>
    <name evidence="3" type="ORF">EBBID32_29350</name>
</gene>
<dbReference type="AlphaFoldDB" id="N1MNQ1"/>
<feature type="region of interest" description="Disordered" evidence="2">
    <location>
        <begin position="367"/>
        <end position="393"/>
    </location>
</feature>
<comment type="caution">
    <text evidence="3">The sequence shown here is derived from an EMBL/GenBank/DDBJ whole genome shotgun (WGS) entry which is preliminary data.</text>
</comment>
<protein>
    <submittedName>
        <fullName evidence="3">L-carnitine dehydratase/bile acid-inducible protein F</fullName>
        <ecNumber evidence="3">2.8.3.16</ecNumber>
    </submittedName>
</protein>
<dbReference type="EMBL" id="CAVK010000143">
    <property type="protein sequence ID" value="CCW18581.1"/>
    <property type="molecule type" value="Genomic_DNA"/>
</dbReference>
<dbReference type="Proteomes" id="UP000013201">
    <property type="component" value="Unassembled WGS sequence"/>
</dbReference>
<dbReference type="EC" id="2.8.3.16" evidence="3"/>
<feature type="compositionally biased region" description="Basic and acidic residues" evidence="2">
    <location>
        <begin position="374"/>
        <end position="386"/>
    </location>
</feature>
<dbReference type="Gene3D" id="3.30.1540.10">
    <property type="entry name" value="formyl-coa transferase, domain 3"/>
    <property type="match status" value="1"/>
</dbReference>
<reference evidence="3 4" key="1">
    <citation type="submission" date="2013-03" db="EMBL/GenBank/DDBJ databases">
        <authorList>
            <person name="Le V."/>
        </authorList>
    </citation>
    <scope>NUCLEOTIDE SEQUENCE [LARGE SCALE GENOMIC DNA]</scope>
    <source>
        <strain evidence="3 4">BiD32</strain>
    </source>
</reference>
<dbReference type="RefSeq" id="WP_006959373.1">
    <property type="nucleotide sequence ID" value="NZ_CAVK010000143.1"/>
</dbReference>
<organism evidence="3 4">
    <name type="scientific">Sphingobium indicum BiD32</name>
    <dbReference type="NCBI Taxonomy" id="1301087"/>
    <lineage>
        <taxon>Bacteria</taxon>
        <taxon>Pseudomonadati</taxon>
        <taxon>Pseudomonadota</taxon>
        <taxon>Alphaproteobacteria</taxon>
        <taxon>Sphingomonadales</taxon>
        <taxon>Sphingomonadaceae</taxon>
        <taxon>Sphingobium</taxon>
    </lineage>
</organism>
<reference evidence="4" key="2">
    <citation type="submission" date="2013-04" db="EMBL/GenBank/DDBJ databases">
        <title>Bisphenol A degrading Sphingobium sp. strain BiD32.</title>
        <authorList>
            <person name="Nielsen J.L."/>
            <person name="Zhou N.A."/>
            <person name="Kjeldal H."/>
        </authorList>
    </citation>
    <scope>NUCLEOTIDE SEQUENCE [LARGE SCALE GENOMIC DNA]</scope>
    <source>
        <strain evidence="4">BiD32</strain>
    </source>
</reference>
<name>N1MNQ1_9SPHN</name>
<dbReference type="SUPFAM" id="SSF89796">
    <property type="entry name" value="CoA-transferase family III (CaiB/BaiF)"/>
    <property type="match status" value="1"/>
</dbReference>
<proteinExistence type="predicted"/>
<dbReference type="GO" id="GO:0033608">
    <property type="term" value="F:formyl-CoA transferase activity"/>
    <property type="evidence" value="ECO:0007669"/>
    <property type="project" value="UniProtKB-EC"/>
</dbReference>
<dbReference type="InterPro" id="IPR044855">
    <property type="entry name" value="CoA-Trfase_III_dom3_sf"/>
</dbReference>
<dbReference type="PANTHER" id="PTHR48207">
    <property type="entry name" value="SUCCINATE--HYDROXYMETHYLGLUTARATE COA-TRANSFERASE"/>
    <property type="match status" value="1"/>
</dbReference>
<sequence length="393" mass="42583">MGEPKAHGGPLTGVRVVDLTAMIFGPYATQIMADMGADVIKVEPPGGGDQTRYINGGNAPDLGGVFTNVNRGKRSIVLDLTLDADKDVLRALIATADIFIHSMRGKAIARLGFDYAAVKAIKPDIVYTNCYGYSRRGPDCDKPAYDDTIQAECGIPHLQGLMTGKPDFMATIIADKVAGLTGLYATIMALFHRERTGEGQEVEVGMFETMASFMLTEHASGMLFNPPIGPANYHRVVARNRKPYATKDGYVAALVYNDKHWNAFMGAVRPEWASEEFDSLPKRAKQIDRVYGLLGGTFAQRTTQEWLDLLEQLHIPAAPLRTTDELFGNEHLNAIGFFETVETEHGAVRFPGVPTWFSATPGKVAGGAPGLGAHGDEVREELRDSSPAKGGLL</sequence>